<dbReference type="AlphaFoldDB" id="A0A9N9JSM3"/>
<keyword evidence="2" id="KW-1185">Reference proteome</keyword>
<gene>
    <name evidence="1" type="ORF">DERYTH_LOCUS22245</name>
</gene>
<proteinExistence type="predicted"/>
<dbReference type="OrthoDB" id="2449845at2759"/>
<name>A0A9N9JSM3_9GLOM</name>
<dbReference type="Proteomes" id="UP000789405">
    <property type="component" value="Unassembled WGS sequence"/>
</dbReference>
<evidence type="ECO:0000313" key="2">
    <source>
        <dbReference type="Proteomes" id="UP000789405"/>
    </source>
</evidence>
<feature type="non-terminal residue" evidence="1">
    <location>
        <position position="1"/>
    </location>
</feature>
<feature type="non-terminal residue" evidence="1">
    <location>
        <position position="225"/>
    </location>
</feature>
<reference evidence="1" key="1">
    <citation type="submission" date="2021-06" db="EMBL/GenBank/DDBJ databases">
        <authorList>
            <person name="Kallberg Y."/>
            <person name="Tangrot J."/>
            <person name="Rosling A."/>
        </authorList>
    </citation>
    <scope>NUCLEOTIDE SEQUENCE</scope>
    <source>
        <strain evidence="1">MA453B</strain>
    </source>
</reference>
<organism evidence="1 2">
    <name type="scientific">Dentiscutata erythropus</name>
    <dbReference type="NCBI Taxonomy" id="1348616"/>
    <lineage>
        <taxon>Eukaryota</taxon>
        <taxon>Fungi</taxon>
        <taxon>Fungi incertae sedis</taxon>
        <taxon>Mucoromycota</taxon>
        <taxon>Glomeromycotina</taxon>
        <taxon>Glomeromycetes</taxon>
        <taxon>Diversisporales</taxon>
        <taxon>Gigasporaceae</taxon>
        <taxon>Dentiscutata</taxon>
    </lineage>
</organism>
<protein>
    <submittedName>
        <fullName evidence="1">25185_t:CDS:1</fullName>
    </submittedName>
</protein>
<sequence length="225" mass="26302">IDNCNHTRLVATALLEDETEKSFIWALYMISKCTSDLASRVVYMDFDPAIANAILTNMMVIDIFESRFESLKLKYIVAASYIKRQLEPFKTKWAICYINNQFTKIQDLLDREAKYACVEEYKHQILVVGPANILKTLFKSLNTIANKYLIEPVLIKVCKQMEEYFYYDTHLDDIVSDRVREDDYELVQSLLTNILRTIKCSEILEIWRITFLCGTKSQFVILISD</sequence>
<comment type="caution">
    <text evidence="1">The sequence shown here is derived from an EMBL/GenBank/DDBJ whole genome shotgun (WGS) entry which is preliminary data.</text>
</comment>
<accession>A0A9N9JSM3</accession>
<dbReference type="EMBL" id="CAJVPY010030310">
    <property type="protein sequence ID" value="CAG8795272.1"/>
    <property type="molecule type" value="Genomic_DNA"/>
</dbReference>
<evidence type="ECO:0000313" key="1">
    <source>
        <dbReference type="EMBL" id="CAG8795272.1"/>
    </source>
</evidence>